<dbReference type="InterPro" id="IPR029006">
    <property type="entry name" value="ADF-H/Gelsolin-like_dom_sf"/>
</dbReference>
<organism evidence="3 4">
    <name type="scientific">Striga asiatica</name>
    <name type="common">Asiatic witchweed</name>
    <name type="synonym">Buchnera asiatica</name>
    <dbReference type="NCBI Taxonomy" id="4170"/>
    <lineage>
        <taxon>Eukaryota</taxon>
        <taxon>Viridiplantae</taxon>
        <taxon>Streptophyta</taxon>
        <taxon>Embryophyta</taxon>
        <taxon>Tracheophyta</taxon>
        <taxon>Spermatophyta</taxon>
        <taxon>Magnoliopsida</taxon>
        <taxon>eudicotyledons</taxon>
        <taxon>Gunneridae</taxon>
        <taxon>Pentapetalae</taxon>
        <taxon>asterids</taxon>
        <taxon>lamiids</taxon>
        <taxon>Lamiales</taxon>
        <taxon>Orobanchaceae</taxon>
        <taxon>Buchnereae</taxon>
        <taxon>Striga</taxon>
    </lineage>
</organism>
<name>A0A5A7PDY4_STRAF</name>
<protein>
    <submittedName>
        <fullName evidence="3">Villin-like 1</fullName>
    </submittedName>
</protein>
<dbReference type="InterPro" id="IPR036180">
    <property type="entry name" value="Gelsolin-like_dom_sf"/>
</dbReference>
<dbReference type="Pfam" id="PF00626">
    <property type="entry name" value="Gelsolin"/>
    <property type="match status" value="1"/>
</dbReference>
<dbReference type="SUPFAM" id="SSF82754">
    <property type="entry name" value="C-terminal, gelsolin-like domain of Sec23/24"/>
    <property type="match status" value="1"/>
</dbReference>
<proteinExistence type="predicted"/>
<gene>
    <name evidence="3" type="ORF">STAS_06966</name>
</gene>
<dbReference type="Gene3D" id="3.40.20.10">
    <property type="entry name" value="Severin"/>
    <property type="match status" value="1"/>
</dbReference>
<accession>A0A5A7PDY4</accession>
<evidence type="ECO:0000313" key="4">
    <source>
        <dbReference type="Proteomes" id="UP000325081"/>
    </source>
</evidence>
<evidence type="ECO:0000313" key="3">
    <source>
        <dbReference type="EMBL" id="GER30999.1"/>
    </source>
</evidence>
<dbReference type="InterPro" id="IPR007123">
    <property type="entry name" value="Gelsolin-like_dom"/>
</dbReference>
<dbReference type="Proteomes" id="UP000325081">
    <property type="component" value="Unassembled WGS sequence"/>
</dbReference>
<dbReference type="EMBL" id="BKCP01004405">
    <property type="protein sequence ID" value="GER30999.1"/>
    <property type="molecule type" value="Genomic_DNA"/>
</dbReference>
<feature type="domain" description="Gelsolin-like" evidence="2">
    <location>
        <begin position="63"/>
        <end position="88"/>
    </location>
</feature>
<keyword evidence="4" id="KW-1185">Reference proteome</keyword>
<comment type="caution">
    <text evidence="3">The sequence shown here is derived from an EMBL/GenBank/DDBJ whole genome shotgun (WGS) entry which is preliminary data.</text>
</comment>
<dbReference type="AlphaFoldDB" id="A0A5A7PDY4"/>
<evidence type="ECO:0000256" key="1">
    <source>
        <dbReference type="SAM" id="MobiDB-lite"/>
    </source>
</evidence>
<dbReference type="OrthoDB" id="1750126at2759"/>
<sequence length="210" mass="23627">MVDGRACFALTSPNSTESKLTGHCTMVRLCLMKDPRRWRSLLLAKWTFHEGKCEVAIVDDDALSKSILGNKKCYLLDCGSEVFVWVGRITVPFNLRVRPEKTTGVSYYRSTPHAGHGRASASRAKPSEPGENDGFRGCGGVMAKIRLMVVVVIHDGEFLVMRWRTWKTELEEDKGGPRWQRPSKRISNAVGMTGRRNMAIGEERKKKTNN</sequence>
<evidence type="ECO:0000259" key="2">
    <source>
        <dbReference type="Pfam" id="PF00626"/>
    </source>
</evidence>
<reference evidence="4" key="1">
    <citation type="journal article" date="2019" name="Curr. Biol.">
        <title>Genome Sequence of Striga asiatica Provides Insight into the Evolution of Plant Parasitism.</title>
        <authorList>
            <person name="Yoshida S."/>
            <person name="Kim S."/>
            <person name="Wafula E.K."/>
            <person name="Tanskanen J."/>
            <person name="Kim Y.M."/>
            <person name="Honaas L."/>
            <person name="Yang Z."/>
            <person name="Spallek T."/>
            <person name="Conn C.E."/>
            <person name="Ichihashi Y."/>
            <person name="Cheong K."/>
            <person name="Cui S."/>
            <person name="Der J.P."/>
            <person name="Gundlach H."/>
            <person name="Jiao Y."/>
            <person name="Hori C."/>
            <person name="Ishida J.K."/>
            <person name="Kasahara H."/>
            <person name="Kiba T."/>
            <person name="Kim M.S."/>
            <person name="Koo N."/>
            <person name="Laohavisit A."/>
            <person name="Lee Y.H."/>
            <person name="Lumba S."/>
            <person name="McCourt P."/>
            <person name="Mortimer J.C."/>
            <person name="Mutuku J.M."/>
            <person name="Nomura T."/>
            <person name="Sasaki-Sekimoto Y."/>
            <person name="Seto Y."/>
            <person name="Wang Y."/>
            <person name="Wakatake T."/>
            <person name="Sakakibara H."/>
            <person name="Demura T."/>
            <person name="Yamaguchi S."/>
            <person name="Yoneyama K."/>
            <person name="Manabe R.I."/>
            <person name="Nelson D.C."/>
            <person name="Schulman A.H."/>
            <person name="Timko M.P."/>
            <person name="dePamphilis C.W."/>
            <person name="Choi D."/>
            <person name="Shirasu K."/>
        </authorList>
    </citation>
    <scope>NUCLEOTIDE SEQUENCE [LARGE SCALE GENOMIC DNA]</scope>
    <source>
        <strain evidence="4">cv. UVA1</strain>
    </source>
</reference>
<feature type="region of interest" description="Disordered" evidence="1">
    <location>
        <begin position="106"/>
        <end position="132"/>
    </location>
</feature>